<keyword evidence="2" id="KW-1185">Reference proteome</keyword>
<dbReference type="STRING" id="414004.CENSYa_0756"/>
<name>A0RVM2_CENSY</name>
<reference evidence="1 2" key="1">
    <citation type="journal article" date="2006" name="Proc. Natl. Acad. Sci. U.S.A.">
        <title>Genomic analysis of the uncultivated marine crenarchaeote Cenarchaeum symbiosum.</title>
        <authorList>
            <person name="Hallam S.J."/>
            <person name="Konstantinidis K.T."/>
            <person name="Putnam N."/>
            <person name="Schleper C."/>
            <person name="Watanabe Y."/>
            <person name="Sugahara J."/>
            <person name="Preston C."/>
            <person name="de la Torre J."/>
            <person name="Richardson P.M."/>
            <person name="DeLong E.F."/>
        </authorList>
    </citation>
    <scope>NUCLEOTIDE SEQUENCE [LARGE SCALE GENOMIC DNA]</scope>
    <source>
        <strain evidence="2">A</strain>
    </source>
</reference>
<dbReference type="EMBL" id="DP000238">
    <property type="protein sequence ID" value="ABK77389.1"/>
    <property type="molecule type" value="Genomic_DNA"/>
</dbReference>
<proteinExistence type="predicted"/>
<sequence>MDAPVRGRVQIMRGPAFCGHRQDAKGDNRGCVPPVPKSRAEYTGELVYHVAARKVHDRGAPPPHRPGEVLRAVAAPRGEEMIRAAPPGSGAVYLRAMYGESDETARCRLCGEKFEPRTGGQKWCSARCRNNRPRRRTWTNARQPGPRCRGACAEYASWRRNYARGAVHCIHCREWLEWNGSRCPCCRHRVRRGPARGAPSG</sequence>
<dbReference type="HOGENOM" id="CLU_1357864_0_0_2"/>
<protein>
    <submittedName>
        <fullName evidence="1">Uncharacterized protein</fullName>
    </submittedName>
</protein>
<dbReference type="KEGG" id="csy:CENSYa_0756"/>
<dbReference type="EnsemblBacteria" id="ABK77389">
    <property type="protein sequence ID" value="ABK77389"/>
    <property type="gene ID" value="CENSYa_0756"/>
</dbReference>
<evidence type="ECO:0000313" key="2">
    <source>
        <dbReference type="Proteomes" id="UP000000758"/>
    </source>
</evidence>
<organism evidence="1 2">
    <name type="scientific">Cenarchaeum symbiosum (strain A)</name>
    <dbReference type="NCBI Taxonomy" id="414004"/>
    <lineage>
        <taxon>Archaea</taxon>
        <taxon>Nitrososphaerota</taxon>
        <taxon>Candidatus Cenarchaeales</taxon>
        <taxon>Candidatus Cenarchaeaceae</taxon>
        <taxon>Candidatus Cenarchaeum</taxon>
    </lineage>
</organism>
<dbReference type="Proteomes" id="UP000000758">
    <property type="component" value="Chromosome"/>
</dbReference>
<dbReference type="AlphaFoldDB" id="A0RVM2"/>
<gene>
    <name evidence="1" type="ordered locus">CENSYa_0756</name>
</gene>
<evidence type="ECO:0000313" key="1">
    <source>
        <dbReference type="EMBL" id="ABK77389.1"/>
    </source>
</evidence>
<accession>A0RVM2</accession>